<reference evidence="2 3" key="2">
    <citation type="journal article" date="2016" name="Genome Announc.">
        <title>Complete Genome Sequence of Algoriphagus sp. Strain M8-2, Isolated from a Brackish Lake.</title>
        <authorList>
            <person name="Muraguchi Y."/>
            <person name="Kushimoto K."/>
            <person name="Ohtsubo Y."/>
            <person name="Suzuki T."/>
            <person name="Dohra H."/>
            <person name="Kimbara K."/>
            <person name="Shintani M."/>
        </authorList>
    </citation>
    <scope>NUCLEOTIDE SEQUENCE [LARGE SCALE GENOMIC DNA]</scope>
    <source>
        <strain evidence="2 3">M8-2</strain>
    </source>
</reference>
<gene>
    <name evidence="2" type="ORF">AO498_07275</name>
</gene>
<dbReference type="PANTHER" id="PTHR36834">
    <property type="entry name" value="MEMBRANE PROTEIN-RELATED"/>
    <property type="match status" value="1"/>
</dbReference>
<protein>
    <recommendedName>
        <fullName evidence="1">VanZ-like domain-containing protein</fullName>
    </recommendedName>
</protein>
<reference evidence="3" key="1">
    <citation type="submission" date="2015-09" db="EMBL/GenBank/DDBJ databases">
        <title>Complete sequence of Algoriphagus sp. M8-2.</title>
        <authorList>
            <person name="Shintani M."/>
        </authorList>
    </citation>
    <scope>NUCLEOTIDE SEQUENCE [LARGE SCALE GENOMIC DNA]</scope>
    <source>
        <strain evidence="3">M8-2</strain>
    </source>
</reference>
<organism evidence="2 3">
    <name type="scientific">Algoriphagus sanaruensis</name>
    <dbReference type="NCBI Taxonomy" id="1727163"/>
    <lineage>
        <taxon>Bacteria</taxon>
        <taxon>Pseudomonadati</taxon>
        <taxon>Bacteroidota</taxon>
        <taxon>Cytophagia</taxon>
        <taxon>Cytophagales</taxon>
        <taxon>Cyclobacteriaceae</taxon>
        <taxon>Algoriphagus</taxon>
    </lineage>
</organism>
<feature type="domain" description="VanZ-like" evidence="1">
    <location>
        <begin position="17"/>
        <end position="134"/>
    </location>
</feature>
<dbReference type="InterPro" id="IPR006976">
    <property type="entry name" value="VanZ-like"/>
</dbReference>
<dbReference type="OrthoDB" id="4822551at2"/>
<dbReference type="EMBL" id="CP012836">
    <property type="protein sequence ID" value="AMQ56211.1"/>
    <property type="molecule type" value="Genomic_DNA"/>
</dbReference>
<dbReference type="Proteomes" id="UP000073816">
    <property type="component" value="Chromosome"/>
</dbReference>
<name>A0A142EM56_9BACT</name>
<evidence type="ECO:0000313" key="3">
    <source>
        <dbReference type="Proteomes" id="UP000073816"/>
    </source>
</evidence>
<evidence type="ECO:0000259" key="1">
    <source>
        <dbReference type="Pfam" id="PF04892"/>
    </source>
</evidence>
<dbReference type="Pfam" id="PF04892">
    <property type="entry name" value="VanZ"/>
    <property type="match status" value="1"/>
</dbReference>
<evidence type="ECO:0000313" key="2">
    <source>
        <dbReference type="EMBL" id="AMQ56211.1"/>
    </source>
</evidence>
<keyword evidence="3" id="KW-1185">Reference proteome</keyword>
<sequence>MSKNPNLTLNLTPILALTYLGMVVWIILFKMGLNFSYMDTRSINWIPFPELFTSGGKIDLSQVILNVLIFLPFGIYLQVLHAKKSFLKKLLYCFLLSLFLEASQYIFKIGALDTTDLITNTSGGFLGLGLVKILQVWTRNPLKVQKTINVLASLGTILIVTLLVLLRLDMLPIRYR</sequence>
<accession>A0A142EM56</accession>
<dbReference type="InterPro" id="IPR053150">
    <property type="entry name" value="Teicoplanin_resist-assoc"/>
</dbReference>
<proteinExistence type="predicted"/>
<dbReference type="STRING" id="1727163.AO498_07275"/>
<dbReference type="KEGG" id="alm:AO498_07275"/>
<dbReference type="RefSeq" id="WP_067545335.1">
    <property type="nucleotide sequence ID" value="NZ_CP012836.1"/>
</dbReference>
<dbReference type="AlphaFoldDB" id="A0A142EM56"/>
<dbReference type="PANTHER" id="PTHR36834:SF2">
    <property type="entry name" value="MEMBRANE PROTEIN"/>
    <property type="match status" value="1"/>
</dbReference>
<dbReference type="PATRIC" id="fig|1727163.4.peg.1509"/>